<reference evidence="9" key="1">
    <citation type="journal article" date="2019" name="Int. J. Syst. Evol. Microbiol.">
        <title>The Global Catalogue of Microorganisms (GCM) 10K type strain sequencing project: providing services to taxonomists for standard genome sequencing and annotation.</title>
        <authorList>
            <consortium name="The Broad Institute Genomics Platform"/>
            <consortium name="The Broad Institute Genome Sequencing Center for Infectious Disease"/>
            <person name="Wu L."/>
            <person name="Ma J."/>
        </authorList>
    </citation>
    <scope>NUCLEOTIDE SEQUENCE [LARGE SCALE GENOMIC DNA]</scope>
    <source>
        <strain evidence="9">CGMCC 1.19061</strain>
    </source>
</reference>
<dbReference type="PANTHER" id="PTHR43390">
    <property type="entry name" value="SIGNAL PEPTIDASE I"/>
    <property type="match status" value="1"/>
</dbReference>
<evidence type="ECO:0000256" key="1">
    <source>
        <dbReference type="ARBA" id="ARBA00000677"/>
    </source>
</evidence>
<dbReference type="EMBL" id="JBHSGT010000020">
    <property type="protein sequence ID" value="MFC4709766.1"/>
    <property type="molecule type" value="Genomic_DNA"/>
</dbReference>
<dbReference type="CDD" id="cd06530">
    <property type="entry name" value="S26_SPase_I"/>
    <property type="match status" value="1"/>
</dbReference>
<keyword evidence="9" id="KW-1185">Reference proteome</keyword>
<comment type="caution">
    <text evidence="8">The sequence shown here is derived from an EMBL/GenBank/DDBJ whole genome shotgun (WGS) entry which is preliminary data.</text>
</comment>
<dbReference type="PROSITE" id="PS00760">
    <property type="entry name" value="SPASE_I_2"/>
    <property type="match status" value="1"/>
</dbReference>
<feature type="domain" description="Peptidase S26" evidence="7">
    <location>
        <begin position="12"/>
        <end position="163"/>
    </location>
</feature>
<dbReference type="PRINTS" id="PR00727">
    <property type="entry name" value="LEADERPTASE"/>
</dbReference>
<organism evidence="8 9">
    <name type="scientific">Enterococcus eurekensis</name>
    <dbReference type="NCBI Taxonomy" id="1159753"/>
    <lineage>
        <taxon>Bacteria</taxon>
        <taxon>Bacillati</taxon>
        <taxon>Bacillota</taxon>
        <taxon>Bacilli</taxon>
        <taxon>Lactobacillales</taxon>
        <taxon>Enterococcaceae</taxon>
        <taxon>Enterococcus</taxon>
    </lineage>
</organism>
<dbReference type="Gene3D" id="2.10.109.10">
    <property type="entry name" value="Umud Fragment, subunit A"/>
    <property type="match status" value="1"/>
</dbReference>
<protein>
    <recommendedName>
        <fullName evidence="4 6">Signal peptidase I</fullName>
        <ecNumber evidence="4 6">3.4.21.89</ecNumber>
    </recommendedName>
</protein>
<evidence type="ECO:0000259" key="7">
    <source>
        <dbReference type="Pfam" id="PF10502"/>
    </source>
</evidence>
<dbReference type="InterPro" id="IPR000223">
    <property type="entry name" value="Pept_S26A_signal_pept_1"/>
</dbReference>
<dbReference type="NCBIfam" id="TIGR02227">
    <property type="entry name" value="sigpep_I_bact"/>
    <property type="match status" value="1"/>
</dbReference>
<dbReference type="InterPro" id="IPR036286">
    <property type="entry name" value="LexA/Signal_pep-like_sf"/>
</dbReference>
<evidence type="ECO:0000256" key="3">
    <source>
        <dbReference type="ARBA" id="ARBA00009370"/>
    </source>
</evidence>
<proteinExistence type="inferred from homology"/>
<dbReference type="Proteomes" id="UP001596026">
    <property type="component" value="Unassembled WGS sequence"/>
</dbReference>
<dbReference type="PROSITE" id="PS00761">
    <property type="entry name" value="SPASE_I_3"/>
    <property type="match status" value="1"/>
</dbReference>
<gene>
    <name evidence="8" type="primary">lepB</name>
    <name evidence="8" type="ORF">ACFO3L_03845</name>
</gene>
<dbReference type="GO" id="GO:0009003">
    <property type="term" value="F:signal peptidase activity"/>
    <property type="evidence" value="ECO:0007669"/>
    <property type="project" value="UniProtKB-EC"/>
</dbReference>
<name>A0ABV9M3T6_9ENTE</name>
<evidence type="ECO:0000256" key="4">
    <source>
        <dbReference type="ARBA" id="ARBA00013208"/>
    </source>
</evidence>
<dbReference type="EC" id="3.4.21.89" evidence="4 6"/>
<dbReference type="InterPro" id="IPR019758">
    <property type="entry name" value="Pept_S26A_signal_pept_1_CS"/>
</dbReference>
<comment type="subcellular location">
    <subcellularLocation>
        <location evidence="2">Cell membrane</location>
        <topology evidence="2">Single-pass type II membrane protein</topology>
    </subcellularLocation>
    <subcellularLocation>
        <location evidence="6">Membrane</location>
        <topology evidence="6">Single-pass type II membrane protein</topology>
    </subcellularLocation>
</comment>
<evidence type="ECO:0000256" key="5">
    <source>
        <dbReference type="ARBA" id="ARBA00022801"/>
    </source>
</evidence>
<evidence type="ECO:0000256" key="6">
    <source>
        <dbReference type="RuleBase" id="RU362042"/>
    </source>
</evidence>
<dbReference type="SUPFAM" id="SSF51306">
    <property type="entry name" value="LexA/Signal peptidase"/>
    <property type="match status" value="1"/>
</dbReference>
<comment type="catalytic activity">
    <reaction evidence="1 6">
        <text>Cleavage of hydrophobic, N-terminal signal or leader sequences from secreted and periplasmic proteins.</text>
        <dbReference type="EC" id="3.4.21.89"/>
    </reaction>
</comment>
<dbReference type="PANTHER" id="PTHR43390:SF1">
    <property type="entry name" value="CHLOROPLAST PROCESSING PEPTIDASE"/>
    <property type="match status" value="1"/>
</dbReference>
<keyword evidence="5 6" id="KW-0378">Hydrolase</keyword>
<accession>A0ABV9M3T6</accession>
<comment type="similarity">
    <text evidence="3 6">Belongs to the peptidase S26 family.</text>
</comment>
<evidence type="ECO:0000313" key="8">
    <source>
        <dbReference type="EMBL" id="MFC4709766.1"/>
    </source>
</evidence>
<sequence length="169" mass="19029">MMASLFSRSKPLLVSLLIVTVFLLAAVLVQVNGDSMVPSLADNQIALVLRQSEIERFDIVVIKDSKKPSKRVIKRIIGLPGDELSYKEDQLFINNQPVSEPFLVEIKEALAKDSLLTENIEKIKIPENSYFVLGDNRKISLDSRLTGAVHEDMIIGEAKFTLWPPRKIR</sequence>
<evidence type="ECO:0000256" key="2">
    <source>
        <dbReference type="ARBA" id="ARBA00004401"/>
    </source>
</evidence>
<dbReference type="RefSeq" id="WP_379964015.1">
    <property type="nucleotide sequence ID" value="NZ_JBHSGT010000020.1"/>
</dbReference>
<dbReference type="InterPro" id="IPR019533">
    <property type="entry name" value="Peptidase_S26"/>
</dbReference>
<dbReference type="Pfam" id="PF10502">
    <property type="entry name" value="Peptidase_S26"/>
    <property type="match status" value="1"/>
</dbReference>
<dbReference type="InterPro" id="IPR019757">
    <property type="entry name" value="Pept_S26A_signal_pept_1_Lys-AS"/>
</dbReference>
<evidence type="ECO:0000313" key="9">
    <source>
        <dbReference type="Proteomes" id="UP001596026"/>
    </source>
</evidence>
<keyword evidence="6" id="KW-0645">Protease</keyword>